<keyword evidence="5" id="KW-1185">Reference proteome</keyword>
<comment type="caution">
    <text evidence="4">The sequence shown here is derived from an EMBL/GenBank/DDBJ whole genome shotgun (WGS) entry which is preliminary data.</text>
</comment>
<dbReference type="InterPro" id="IPR013763">
    <property type="entry name" value="Cyclin-like_dom"/>
</dbReference>
<feature type="compositionally biased region" description="Basic and acidic residues" evidence="2">
    <location>
        <begin position="408"/>
        <end position="462"/>
    </location>
</feature>
<feature type="domain" description="Cyclin-like" evidence="3">
    <location>
        <begin position="163"/>
        <end position="251"/>
    </location>
</feature>
<reference evidence="4 5" key="1">
    <citation type="journal article" date="2016" name="BMC Genomics">
        <title>Comparative genomics reveals Cyclospora cayetanensis possesses coccidia-like metabolism and invasion components but unique surface antigens.</title>
        <authorList>
            <person name="Liu S."/>
            <person name="Wang L."/>
            <person name="Zheng H."/>
            <person name="Xu Z."/>
            <person name="Roellig D.M."/>
            <person name="Li N."/>
            <person name="Frace M.A."/>
            <person name="Tang K."/>
            <person name="Arrowood M.J."/>
            <person name="Moss D.M."/>
            <person name="Zhang L."/>
            <person name="Feng Y."/>
            <person name="Xiao L."/>
        </authorList>
    </citation>
    <scope>NUCLEOTIDE SEQUENCE [LARGE SCALE GENOMIC DNA]</scope>
    <source>
        <strain evidence="4 5">CHN_HEN01</strain>
    </source>
</reference>
<organism evidence="4 5">
    <name type="scientific">Cyclospora cayetanensis</name>
    <dbReference type="NCBI Taxonomy" id="88456"/>
    <lineage>
        <taxon>Eukaryota</taxon>
        <taxon>Sar</taxon>
        <taxon>Alveolata</taxon>
        <taxon>Apicomplexa</taxon>
        <taxon>Conoidasida</taxon>
        <taxon>Coccidia</taxon>
        <taxon>Eucoccidiorida</taxon>
        <taxon>Eimeriorina</taxon>
        <taxon>Eimeriidae</taxon>
        <taxon>Cyclospora</taxon>
    </lineage>
</organism>
<dbReference type="InParanoid" id="A0A1D3CUT6"/>
<feature type="region of interest" description="Disordered" evidence="2">
    <location>
        <begin position="273"/>
        <end position="475"/>
    </location>
</feature>
<dbReference type="EMBL" id="JROU02001871">
    <property type="protein sequence ID" value="OEH74935.1"/>
    <property type="molecule type" value="Genomic_DNA"/>
</dbReference>
<dbReference type="Proteomes" id="UP000095192">
    <property type="component" value="Unassembled WGS sequence"/>
</dbReference>
<feature type="compositionally biased region" description="Low complexity" evidence="2">
    <location>
        <begin position="287"/>
        <end position="301"/>
    </location>
</feature>
<gene>
    <name evidence="4" type="ORF">cyc_02592</name>
</gene>
<dbReference type="Pfam" id="PF00134">
    <property type="entry name" value="Cyclin_N"/>
    <property type="match status" value="1"/>
</dbReference>
<dbReference type="InterPro" id="IPR043198">
    <property type="entry name" value="Cyclin/Ssn8"/>
</dbReference>
<feature type="compositionally biased region" description="Basic and acidic residues" evidence="2">
    <location>
        <begin position="273"/>
        <end position="282"/>
    </location>
</feature>
<feature type="compositionally biased region" description="Basic and acidic residues" evidence="2">
    <location>
        <begin position="500"/>
        <end position="513"/>
    </location>
</feature>
<dbReference type="SMART" id="SM00385">
    <property type="entry name" value="CYCLIN"/>
    <property type="match status" value="2"/>
</dbReference>
<dbReference type="VEuPathDB" id="ToxoDB:LOC34619427"/>
<dbReference type="InterPro" id="IPR036915">
    <property type="entry name" value="Cyclin-like_sf"/>
</dbReference>
<comment type="similarity">
    <text evidence="1">Belongs to the cyclin family.</text>
</comment>
<protein>
    <submittedName>
        <fullName evidence="4">Cyclin</fullName>
    </submittedName>
</protein>
<dbReference type="CDD" id="cd20532">
    <property type="entry name" value="CYCLIN_CCNL_rpt1"/>
    <property type="match status" value="1"/>
</dbReference>
<keyword evidence="1" id="KW-0195">Cyclin</keyword>
<evidence type="ECO:0000256" key="2">
    <source>
        <dbReference type="SAM" id="MobiDB-lite"/>
    </source>
</evidence>
<evidence type="ECO:0000259" key="3">
    <source>
        <dbReference type="SMART" id="SM00385"/>
    </source>
</evidence>
<dbReference type="InterPro" id="IPR006671">
    <property type="entry name" value="Cyclin_N"/>
</dbReference>
<proteinExistence type="inferred from homology"/>
<dbReference type="GO" id="GO:0016538">
    <property type="term" value="F:cyclin-dependent protein serine/threonine kinase regulator activity"/>
    <property type="evidence" value="ECO:0007669"/>
    <property type="project" value="InterPro"/>
</dbReference>
<feature type="domain" description="Cyclin-like" evidence="3">
    <location>
        <begin position="37"/>
        <end position="148"/>
    </location>
</feature>
<feature type="compositionally biased region" description="Low complexity" evidence="2">
    <location>
        <begin position="349"/>
        <end position="369"/>
    </location>
</feature>
<feature type="region of interest" description="Disordered" evidence="2">
    <location>
        <begin position="500"/>
        <end position="530"/>
    </location>
</feature>
<evidence type="ECO:0000313" key="4">
    <source>
        <dbReference type="EMBL" id="OEH74935.1"/>
    </source>
</evidence>
<evidence type="ECO:0000313" key="5">
    <source>
        <dbReference type="Proteomes" id="UP000095192"/>
    </source>
</evidence>
<dbReference type="PANTHER" id="PTHR10026">
    <property type="entry name" value="CYCLIN"/>
    <property type="match status" value="1"/>
</dbReference>
<name>A0A1D3CUT6_9EIME</name>
<sequence>MATQIVLVPRKLQQQTPSTRDGLSREVEISQRVYGCQLIQKAGVLLRLEAVTVASAQTILHRFYYRKSLKKFDVRLVATSSLLLACKLEEDPRRVKSLIDVVQLLSRAEDANAKVTEDNIDYFLIEYDSTEFDIARAEIFRCERYILRELGFMVSQTLVHPHRYILQYIHALCKGDYVPTNRLSQIAWGYLNDSMQTTLCCEVQPAVVAVGSIFLAACDLNIPLARETGWYELFDVTWEDVVKVCTRILSLYKREPPKYKKLAETRPVVVARPEKSITKNEKDDEATPAGAAPSAAPATEANSKNAVDTETEKMEAEPMEVESTDNPELKVDDKQSETAEGRGAETRPEASPARESPSSVKVPESPRSSAVVSRSHEASTSRREAGEREPPVSRRAAASGSVSLYRPSSEDSRDPRDSRHGYRDSSHRNKPTDSYRNGHRESREEAAHDHSTLRRAESRESPSRYSSSRSMKWERFSSRSRYEGHSIGFRERRRYIDEEDPYSSRRGEPEDLRGSVPSAKRPARRDSPGRVHRLQNEIEEHKATTCLIQTDISHLESNLKSAESSLQQASCGLEKLEVAAAHMKETNCILAQELHLSSKQVEATFEEIKRKHVVFCEMQDETHGKMDSELAQHKAAILQTVEREEGELHELKKEKSITDFRNAQRKAATLSENLKLGEGRISEICVAQLDAAEIQVKQLAHEKILIEGLEQEYEMACSELREECRRQCTELLQRTLKDEEQRLAAEGLQREEEIKGQIDSLNAEREENNMKILSLETLFN</sequence>
<dbReference type="GO" id="GO:0006357">
    <property type="term" value="P:regulation of transcription by RNA polymerase II"/>
    <property type="evidence" value="ECO:0007669"/>
    <property type="project" value="InterPro"/>
</dbReference>
<feature type="compositionally biased region" description="Low complexity" evidence="2">
    <location>
        <begin position="393"/>
        <end position="407"/>
    </location>
</feature>
<evidence type="ECO:0000256" key="1">
    <source>
        <dbReference type="RuleBase" id="RU000383"/>
    </source>
</evidence>
<feature type="compositionally biased region" description="Basic and acidic residues" evidence="2">
    <location>
        <begin position="374"/>
        <end position="392"/>
    </location>
</feature>
<dbReference type="Gene3D" id="1.10.472.10">
    <property type="entry name" value="Cyclin-like"/>
    <property type="match status" value="2"/>
</dbReference>
<dbReference type="CDD" id="cd20533">
    <property type="entry name" value="CYCLIN_CCNL_rpt2"/>
    <property type="match status" value="1"/>
</dbReference>
<feature type="compositionally biased region" description="Basic and acidic residues" evidence="2">
    <location>
        <begin position="327"/>
        <end position="348"/>
    </location>
</feature>
<dbReference type="SUPFAM" id="SSF47954">
    <property type="entry name" value="Cyclin-like"/>
    <property type="match status" value="2"/>
</dbReference>
<dbReference type="AlphaFoldDB" id="A0A1D3CUT6"/>
<accession>A0A1D3CUT6</accession>
<dbReference type="VEuPathDB" id="ToxoDB:cyc_02592"/>